<dbReference type="PANTHER" id="PTHR30217:SF10">
    <property type="entry name" value="23S RRNA 5-HYDROXYCYTIDINE C2501 SYNTHASE"/>
    <property type="match status" value="1"/>
</dbReference>
<proteinExistence type="predicted"/>
<keyword evidence="2" id="KW-0645">Protease</keyword>
<dbReference type="Pfam" id="PF01136">
    <property type="entry name" value="Peptidase_U32"/>
    <property type="match status" value="2"/>
</dbReference>
<keyword evidence="2" id="KW-0378">Hydrolase</keyword>
<sequence length="741" mass="83595">MKLSETAIELLAPAGRWETLTAVIEAGADAVYIGGKRFNMRLHRSDFNFSDEQITEAVRFAHKRKVKLYITVNNLLGNDELDEITHFLTFLREIQVDAIIVQDLGILHLMRQTGIHIPIHISTMMNIHNIESAFTLQELGVKRIVTSRDISLSQVKEIQEKTGIEVEYFVHGDLCVCQSGQCYASGVLFGKSANRGECMKPCRWNYTLVESVSGQPIGDLPSGYLLAMKDMCLLRHIPDLIHAGICSFKIEGRMRHADFLRTVVSVYRKAIDAYLDSPATYYMNSAEYEQLYNHRVREFTTSIAFTPASASIIDFSGNREPLFLSRAAKETSLTKEDIYNNPFEYPLTVPWLQRMQEIPPSIPFHKERNCDLSSLVDRDSSSPALDGRGRGEEESPSISSLGENLCVHPSVTPPVLHTSVTKYTQSSHPLLSVKVSSLSALRTALEQGADRIYISGEVSPLRKQFWTKSSYREACKRVHDAGKTIGIGTPRITTALEMDDMEWLFEQAALLGIDYILVHNLGTMRLAMKFNVKVLADYSLNILNIQAVNLLEDLGALGITASPECSYKYLRQLSHEISLPVECIIHGPVSSMVLEHCIPAMVTSKSHKKDHCRQVCQYMGYALKDERGEIRPIEIDQYCRNHLLLARDICVLPYLHTFLQTGIKVLRIEAQYYEDGFTKTLVGLYHKYLNIAQEYPYLSLPIQESDWDTLVKESPRGLNLGGYIQDITHSKSTAGIMRSIK</sequence>
<dbReference type="PANTHER" id="PTHR30217">
    <property type="entry name" value="PEPTIDASE U32 FAMILY"/>
    <property type="match status" value="1"/>
</dbReference>
<dbReference type="Proteomes" id="UP000319783">
    <property type="component" value="Unassembled WGS sequence"/>
</dbReference>
<dbReference type="GO" id="GO:0006508">
    <property type="term" value="P:proteolysis"/>
    <property type="evidence" value="ECO:0007669"/>
    <property type="project" value="UniProtKB-KW"/>
</dbReference>
<name>A0A533QPL7_9BACT</name>
<feature type="region of interest" description="Disordered" evidence="1">
    <location>
        <begin position="374"/>
        <end position="403"/>
    </location>
</feature>
<evidence type="ECO:0000256" key="1">
    <source>
        <dbReference type="SAM" id="MobiDB-lite"/>
    </source>
</evidence>
<dbReference type="AlphaFoldDB" id="A0A533QPL7"/>
<evidence type="ECO:0000313" key="3">
    <source>
        <dbReference type="Proteomes" id="UP000319783"/>
    </source>
</evidence>
<reference evidence="2 3" key="1">
    <citation type="submission" date="2019-04" db="EMBL/GenBank/DDBJ databases">
        <title>Genome of a novel bacterium Candidatus Jettenia ecosi reconstructed from metagenome of an anammox bioreactor.</title>
        <authorList>
            <person name="Mardanov A.V."/>
            <person name="Beletsky A.V."/>
            <person name="Ravin N.V."/>
            <person name="Botchkova E.A."/>
            <person name="Litti Y.V."/>
            <person name="Nozhevnikova A.N."/>
        </authorList>
    </citation>
    <scope>NUCLEOTIDE SEQUENCE [LARGE SCALE GENOMIC DNA]</scope>
    <source>
        <strain evidence="2">J2</strain>
    </source>
</reference>
<gene>
    <name evidence="2" type="ORF">JETT_1181</name>
</gene>
<accession>A0A533QPL7</accession>
<dbReference type="GO" id="GO:0008233">
    <property type="term" value="F:peptidase activity"/>
    <property type="evidence" value="ECO:0007669"/>
    <property type="project" value="UniProtKB-KW"/>
</dbReference>
<dbReference type="EMBL" id="SULG01000018">
    <property type="protein sequence ID" value="TLD42530.1"/>
    <property type="molecule type" value="Genomic_DNA"/>
</dbReference>
<dbReference type="InterPro" id="IPR051454">
    <property type="entry name" value="RNA/ubiquinone_mod_enzymes"/>
</dbReference>
<comment type="caution">
    <text evidence="2">The sequence shown here is derived from an EMBL/GenBank/DDBJ whole genome shotgun (WGS) entry which is preliminary data.</text>
</comment>
<protein>
    <submittedName>
        <fullName evidence="2">Protease</fullName>
    </submittedName>
</protein>
<evidence type="ECO:0000313" key="2">
    <source>
        <dbReference type="EMBL" id="TLD42530.1"/>
    </source>
</evidence>
<organism evidence="2 3">
    <name type="scientific">Candidatus Jettenia ecosi</name>
    <dbReference type="NCBI Taxonomy" id="2494326"/>
    <lineage>
        <taxon>Bacteria</taxon>
        <taxon>Pseudomonadati</taxon>
        <taxon>Planctomycetota</taxon>
        <taxon>Candidatus Brocadiia</taxon>
        <taxon>Candidatus Brocadiales</taxon>
        <taxon>Candidatus Brocadiaceae</taxon>
        <taxon>Candidatus Jettenia</taxon>
    </lineage>
</organism>
<dbReference type="InterPro" id="IPR001539">
    <property type="entry name" value="Peptidase_U32"/>
</dbReference>